<dbReference type="RefSeq" id="WP_188754313.1">
    <property type="nucleotide sequence ID" value="NZ_BMJY01000001.1"/>
</dbReference>
<dbReference type="AlphaFoldDB" id="A0A917IC96"/>
<reference evidence="1" key="2">
    <citation type="submission" date="2020-09" db="EMBL/GenBank/DDBJ databases">
        <authorList>
            <person name="Sun Q."/>
            <person name="Zhou Y."/>
        </authorList>
    </citation>
    <scope>NUCLEOTIDE SEQUENCE</scope>
    <source>
        <strain evidence="1">CGMCC 1.15794</strain>
    </source>
</reference>
<dbReference type="Proteomes" id="UP000657592">
    <property type="component" value="Unassembled WGS sequence"/>
</dbReference>
<comment type="caution">
    <text evidence="1">The sequence shown here is derived from an EMBL/GenBank/DDBJ whole genome shotgun (WGS) entry which is preliminary data.</text>
</comment>
<dbReference type="EMBL" id="BMJY01000001">
    <property type="protein sequence ID" value="GGH33953.1"/>
    <property type="molecule type" value="Genomic_DNA"/>
</dbReference>
<protein>
    <submittedName>
        <fullName evidence="1">Uncharacterized protein</fullName>
    </submittedName>
</protein>
<organism evidence="1 2">
    <name type="scientific">Microbacterium album</name>
    <dbReference type="NCBI Taxonomy" id="2053191"/>
    <lineage>
        <taxon>Bacteria</taxon>
        <taxon>Bacillati</taxon>
        <taxon>Actinomycetota</taxon>
        <taxon>Actinomycetes</taxon>
        <taxon>Micrococcales</taxon>
        <taxon>Microbacteriaceae</taxon>
        <taxon>Microbacterium</taxon>
    </lineage>
</organism>
<keyword evidence="2" id="KW-1185">Reference proteome</keyword>
<sequence>MSVLLDQETVVLEGLDFEPRCEERYSEEHAATHTIICRVCGGAVLACEKHLAHARWLLRDEAKHIPCGSVEQGFDLLFTWRPL</sequence>
<evidence type="ECO:0000313" key="1">
    <source>
        <dbReference type="EMBL" id="GGH33953.1"/>
    </source>
</evidence>
<evidence type="ECO:0000313" key="2">
    <source>
        <dbReference type="Proteomes" id="UP000657592"/>
    </source>
</evidence>
<gene>
    <name evidence="1" type="ORF">GCM10010921_01280</name>
</gene>
<reference evidence="1" key="1">
    <citation type="journal article" date="2014" name="Int. J. Syst. Evol. Microbiol.">
        <title>Complete genome sequence of Corynebacterium casei LMG S-19264T (=DSM 44701T), isolated from a smear-ripened cheese.</title>
        <authorList>
            <consortium name="US DOE Joint Genome Institute (JGI-PGF)"/>
            <person name="Walter F."/>
            <person name="Albersmeier A."/>
            <person name="Kalinowski J."/>
            <person name="Ruckert C."/>
        </authorList>
    </citation>
    <scope>NUCLEOTIDE SEQUENCE</scope>
    <source>
        <strain evidence="1">CGMCC 1.15794</strain>
    </source>
</reference>
<accession>A0A917IC96</accession>
<name>A0A917IC96_9MICO</name>
<proteinExistence type="predicted"/>